<dbReference type="GO" id="GO:0047475">
    <property type="term" value="F:phenylacetate-CoA ligase activity"/>
    <property type="evidence" value="ECO:0007669"/>
    <property type="project" value="UniProtKB-EC"/>
</dbReference>
<dbReference type="SUPFAM" id="SSF56801">
    <property type="entry name" value="Acetyl-CoA synthetase-like"/>
    <property type="match status" value="1"/>
</dbReference>
<sequence>MNAEHFDDLETRASELREKQLLDRLPAQIEHARTSTSFYKQLFAAVDPKTVNSRAALAKLPVTRKSELVEQQKRERPFGGLNATKPGGLARIFMSPGPIYDPEGRGVDYWHTARSLFAAGFRAGDVAINCFSYHLSPAASMFETGLHKLECAVIPGGVGQTELQCRAIADLQPSGYVGTPSFLKILIEKADELSLDVSSIKRAVVSGEAFLPPVKEFLRARGIAAFQAYGTADLGIVAYESPAHEGLVCEEEIVVEIVRPGTGDPVPDGEVGEVVVTSFSPDYPLIRFATGDLSAVLAGASPCGRTNLRIKGWMGRADQTTKVRGLFVHPHQVAEVLKRHALGKARLTVENEGGEDRMTLSVERAADAGVATAVEASLKEITKLRGEVKFAAAGSLPNDGKVIEDLRKY</sequence>
<keyword evidence="3" id="KW-1185">Reference proteome</keyword>
<dbReference type="InterPro" id="IPR045851">
    <property type="entry name" value="AMP-bd_C_sf"/>
</dbReference>
<name>A0A6M4GU65_9PROT</name>
<dbReference type="PANTHER" id="PTHR43845:SF1">
    <property type="entry name" value="BLR5969 PROTEIN"/>
    <property type="match status" value="1"/>
</dbReference>
<dbReference type="Proteomes" id="UP000501534">
    <property type="component" value="Chromosome"/>
</dbReference>
<dbReference type="AlphaFoldDB" id="A0A6M4GU65"/>
<dbReference type="Gene3D" id="3.30.300.30">
    <property type="match status" value="1"/>
</dbReference>
<evidence type="ECO:0000259" key="1">
    <source>
        <dbReference type="Pfam" id="PF00501"/>
    </source>
</evidence>
<dbReference type="EMBL" id="CP053069">
    <property type="protein sequence ID" value="QJR10879.1"/>
    <property type="molecule type" value="Genomic_DNA"/>
</dbReference>
<protein>
    <submittedName>
        <fullName evidence="2">Phenylacetate-coenzyme A ligase</fullName>
        <ecNumber evidence="2">6.2.1.30</ecNumber>
    </submittedName>
</protein>
<dbReference type="PANTHER" id="PTHR43845">
    <property type="entry name" value="BLR5969 PROTEIN"/>
    <property type="match status" value="1"/>
</dbReference>
<evidence type="ECO:0000313" key="2">
    <source>
        <dbReference type="EMBL" id="QJR10879.1"/>
    </source>
</evidence>
<accession>A0A6M4GU65</accession>
<proteinExistence type="predicted"/>
<dbReference type="InterPro" id="IPR000873">
    <property type="entry name" value="AMP-dep_synth/lig_dom"/>
</dbReference>
<reference evidence="2 3" key="1">
    <citation type="submission" date="2020-04" db="EMBL/GenBank/DDBJ databases">
        <title>Usitatibacter rugosus gen. nov., sp. nov. and Usitatibacter palustris sp. nov., novel members of Usitatibacteraceae fam. nov. within the order Nitrosomonadales isolated from soil.</title>
        <authorList>
            <person name="Huber K.J."/>
            <person name="Neumann-Schaal M."/>
            <person name="Geppert A."/>
            <person name="Luckner M."/>
            <person name="Wanner G."/>
            <person name="Overmann J."/>
        </authorList>
    </citation>
    <scope>NUCLEOTIDE SEQUENCE [LARGE SCALE GENOMIC DNA]</scope>
    <source>
        <strain evidence="2 3">0125_3</strain>
    </source>
</reference>
<dbReference type="EC" id="6.2.1.30" evidence="2"/>
<evidence type="ECO:0000313" key="3">
    <source>
        <dbReference type="Proteomes" id="UP000501534"/>
    </source>
</evidence>
<dbReference type="InterPro" id="IPR042099">
    <property type="entry name" value="ANL_N_sf"/>
</dbReference>
<gene>
    <name evidence="2" type="primary">paaK</name>
    <name evidence="2" type="ORF">DSM104443_01949</name>
</gene>
<organism evidence="2 3">
    <name type="scientific">Usitatibacter rugosus</name>
    <dbReference type="NCBI Taxonomy" id="2732067"/>
    <lineage>
        <taxon>Bacteria</taxon>
        <taxon>Pseudomonadati</taxon>
        <taxon>Pseudomonadota</taxon>
        <taxon>Betaproteobacteria</taxon>
        <taxon>Nitrosomonadales</taxon>
        <taxon>Usitatibacteraceae</taxon>
        <taxon>Usitatibacter</taxon>
    </lineage>
</organism>
<feature type="domain" description="AMP-dependent synthetase/ligase" evidence="1">
    <location>
        <begin position="153"/>
        <end position="277"/>
    </location>
</feature>
<keyword evidence="2" id="KW-0436">Ligase</keyword>
<dbReference type="Gene3D" id="3.40.50.12780">
    <property type="entry name" value="N-terminal domain of ligase-like"/>
    <property type="match status" value="1"/>
</dbReference>
<dbReference type="Pfam" id="PF00501">
    <property type="entry name" value="AMP-binding"/>
    <property type="match status" value="1"/>
</dbReference>
<dbReference type="KEGG" id="uru:DSM104443_01949"/>